<organism evidence="2 3">
    <name type="scientific">Pseudomonas linyingensis</name>
    <dbReference type="NCBI Taxonomy" id="915471"/>
    <lineage>
        <taxon>Bacteria</taxon>
        <taxon>Pseudomonadati</taxon>
        <taxon>Pseudomonadota</taxon>
        <taxon>Gammaproteobacteria</taxon>
        <taxon>Pseudomonadales</taxon>
        <taxon>Pseudomonadaceae</taxon>
        <taxon>Pseudomonas</taxon>
    </lineage>
</organism>
<dbReference type="GO" id="GO:0016740">
    <property type="term" value="F:transferase activity"/>
    <property type="evidence" value="ECO:0007669"/>
    <property type="project" value="UniProtKB-KW"/>
</dbReference>
<dbReference type="Gene3D" id="3.30.460.10">
    <property type="entry name" value="Beta Polymerase, domain 2"/>
    <property type="match status" value="1"/>
</dbReference>
<accession>A0A1H6XDL0</accession>
<dbReference type="OrthoDB" id="9803106at2"/>
<feature type="domain" description="Polymerase beta nucleotidyltransferase" evidence="1">
    <location>
        <begin position="14"/>
        <end position="103"/>
    </location>
</feature>
<dbReference type="STRING" id="915471.SAMN05216201_106129"/>
<keyword evidence="2" id="KW-0808">Transferase</keyword>
<dbReference type="RefSeq" id="WP_090310204.1">
    <property type="nucleotide sequence ID" value="NZ_FNZE01000006.1"/>
</dbReference>
<keyword evidence="3" id="KW-1185">Reference proteome</keyword>
<dbReference type="AlphaFoldDB" id="A0A1H6XDL0"/>
<gene>
    <name evidence="2" type="ORF">SAMN05216201_106129</name>
</gene>
<protein>
    <submittedName>
        <fullName evidence="2">Predicted nucleotidyltransferase</fullName>
    </submittedName>
</protein>
<evidence type="ECO:0000259" key="1">
    <source>
        <dbReference type="Pfam" id="PF18765"/>
    </source>
</evidence>
<name>A0A1H6XDL0_9PSED</name>
<dbReference type="InterPro" id="IPR041633">
    <property type="entry name" value="Polbeta"/>
</dbReference>
<dbReference type="Proteomes" id="UP000242930">
    <property type="component" value="Unassembled WGS sequence"/>
</dbReference>
<evidence type="ECO:0000313" key="3">
    <source>
        <dbReference type="Proteomes" id="UP000242930"/>
    </source>
</evidence>
<dbReference type="EMBL" id="FNZE01000006">
    <property type="protein sequence ID" value="SEJ26206.1"/>
    <property type="molecule type" value="Genomic_DNA"/>
</dbReference>
<dbReference type="Pfam" id="PF18765">
    <property type="entry name" value="Polbeta"/>
    <property type="match status" value="1"/>
</dbReference>
<sequence length="103" mass="11598">MNLDSTGLPENAIQSIRQVLSLFPAVEQAILYGSRAKGSYRPGSDIDLTLKGEQLTYQNLLDIELALDDLLLPWKIDLSLHQHLDNPALLEYIARVGKTFYTR</sequence>
<reference evidence="3" key="1">
    <citation type="submission" date="2016-10" db="EMBL/GenBank/DDBJ databases">
        <authorList>
            <person name="Varghese N."/>
            <person name="Submissions S."/>
        </authorList>
    </citation>
    <scope>NUCLEOTIDE SEQUENCE [LARGE SCALE GENOMIC DNA]</scope>
    <source>
        <strain evidence="3">LMG 25967</strain>
    </source>
</reference>
<evidence type="ECO:0000313" key="2">
    <source>
        <dbReference type="EMBL" id="SEJ26206.1"/>
    </source>
</evidence>
<proteinExistence type="predicted"/>
<dbReference type="InterPro" id="IPR043519">
    <property type="entry name" value="NT_sf"/>
</dbReference>
<dbReference type="SUPFAM" id="SSF81301">
    <property type="entry name" value="Nucleotidyltransferase"/>
    <property type="match status" value="1"/>
</dbReference>
<dbReference type="CDD" id="cd05403">
    <property type="entry name" value="NT_KNTase_like"/>
    <property type="match status" value="1"/>
</dbReference>